<sequence>MIQQRFIITGASSFLGRAFAKILTKNNKYQVFLTSRSKVNFNELRKNENVCYLPDIDLTIESDIEQLKETADTFFKGQFHVINCLGYFPGYKSIEKMDMATAKRVFDSNVVALYNVAHSLLPLMSKRRGGHFIGFSTHTSYQNYPKMAAFTAAKVAVESLIKGISNEYLEKGINANAIALATLMTEIEIEMKPNGDFKNWLNPEEVCEFVQSIILQPNNLLNGNIIDLYKHSRSFFHESYFDRIETRNS</sequence>
<keyword evidence="2 3" id="KW-0560">Oxidoreductase</keyword>
<evidence type="ECO:0000313" key="3">
    <source>
        <dbReference type="EMBL" id="MDN5205466.1"/>
    </source>
</evidence>
<dbReference type="Gene3D" id="3.40.50.720">
    <property type="entry name" value="NAD(P)-binding Rossmann-like Domain"/>
    <property type="match status" value="1"/>
</dbReference>
<accession>A0ABT8KXL5</accession>
<evidence type="ECO:0000256" key="2">
    <source>
        <dbReference type="ARBA" id="ARBA00023002"/>
    </source>
</evidence>
<dbReference type="RefSeq" id="WP_346755488.1">
    <property type="nucleotide sequence ID" value="NZ_JAUJEA010000019.1"/>
</dbReference>
<dbReference type="Proteomes" id="UP001172082">
    <property type="component" value="Unassembled WGS sequence"/>
</dbReference>
<dbReference type="PANTHER" id="PTHR43639">
    <property type="entry name" value="OXIDOREDUCTASE, SHORT-CHAIN DEHYDROGENASE/REDUCTASE FAMILY (AFU_ORTHOLOGUE AFUA_5G02870)"/>
    <property type="match status" value="1"/>
</dbReference>
<dbReference type="EMBL" id="JAUJEA010000019">
    <property type="protein sequence ID" value="MDN5205466.1"/>
    <property type="molecule type" value="Genomic_DNA"/>
</dbReference>
<keyword evidence="4" id="KW-1185">Reference proteome</keyword>
<dbReference type="Pfam" id="PF00106">
    <property type="entry name" value="adh_short"/>
    <property type="match status" value="1"/>
</dbReference>
<dbReference type="PRINTS" id="PR00081">
    <property type="entry name" value="GDHRDH"/>
</dbReference>
<protein>
    <submittedName>
        <fullName evidence="3">SDR family oxidoreductase</fullName>
        <ecNumber evidence="3">1.-.-.-</ecNumber>
    </submittedName>
</protein>
<gene>
    <name evidence="3" type="ORF">QQ008_29050</name>
</gene>
<evidence type="ECO:0000313" key="4">
    <source>
        <dbReference type="Proteomes" id="UP001172082"/>
    </source>
</evidence>
<dbReference type="InterPro" id="IPR036291">
    <property type="entry name" value="NAD(P)-bd_dom_sf"/>
</dbReference>
<dbReference type="PANTHER" id="PTHR43639:SF1">
    <property type="entry name" value="SHORT-CHAIN DEHYDROGENASE_REDUCTASE FAMILY PROTEIN"/>
    <property type="match status" value="1"/>
</dbReference>
<organism evidence="3 4">
    <name type="scientific">Splendidivirga corallicola</name>
    <dbReference type="NCBI Taxonomy" id="3051826"/>
    <lineage>
        <taxon>Bacteria</taxon>
        <taxon>Pseudomonadati</taxon>
        <taxon>Bacteroidota</taxon>
        <taxon>Cytophagia</taxon>
        <taxon>Cytophagales</taxon>
        <taxon>Splendidivirgaceae</taxon>
        <taxon>Splendidivirga</taxon>
    </lineage>
</organism>
<dbReference type="CDD" id="cd05233">
    <property type="entry name" value="SDR_c"/>
    <property type="match status" value="1"/>
</dbReference>
<name>A0ABT8KXL5_9BACT</name>
<dbReference type="GO" id="GO:0016491">
    <property type="term" value="F:oxidoreductase activity"/>
    <property type="evidence" value="ECO:0007669"/>
    <property type="project" value="UniProtKB-KW"/>
</dbReference>
<proteinExistence type="inferred from homology"/>
<evidence type="ECO:0000256" key="1">
    <source>
        <dbReference type="ARBA" id="ARBA00006484"/>
    </source>
</evidence>
<comment type="similarity">
    <text evidence="1">Belongs to the short-chain dehydrogenases/reductases (SDR) family.</text>
</comment>
<reference evidence="3" key="1">
    <citation type="submission" date="2023-06" db="EMBL/GenBank/DDBJ databases">
        <title>Genomic of Parafulvivirga corallium.</title>
        <authorList>
            <person name="Wang G."/>
        </authorList>
    </citation>
    <scope>NUCLEOTIDE SEQUENCE</scope>
    <source>
        <strain evidence="3">BMA10</strain>
    </source>
</reference>
<dbReference type="SUPFAM" id="SSF51735">
    <property type="entry name" value="NAD(P)-binding Rossmann-fold domains"/>
    <property type="match status" value="1"/>
</dbReference>
<dbReference type="EC" id="1.-.-.-" evidence="3"/>
<dbReference type="InterPro" id="IPR002347">
    <property type="entry name" value="SDR_fam"/>
</dbReference>
<comment type="caution">
    <text evidence="3">The sequence shown here is derived from an EMBL/GenBank/DDBJ whole genome shotgun (WGS) entry which is preliminary data.</text>
</comment>